<dbReference type="PANTHER" id="PTHR43046">
    <property type="entry name" value="GDP-MANNOSE MANNOSYL HYDROLASE"/>
    <property type="match status" value="1"/>
</dbReference>
<evidence type="ECO:0000259" key="4">
    <source>
        <dbReference type="PROSITE" id="PS51462"/>
    </source>
</evidence>
<evidence type="ECO:0000313" key="6">
    <source>
        <dbReference type="Proteomes" id="UP000177047"/>
    </source>
</evidence>
<dbReference type="PANTHER" id="PTHR43046:SF14">
    <property type="entry name" value="MUTT_NUDIX FAMILY PROTEIN"/>
    <property type="match status" value="1"/>
</dbReference>
<dbReference type="Gene3D" id="3.90.79.10">
    <property type="entry name" value="Nucleoside Triphosphate Pyrophosphohydrolase"/>
    <property type="match status" value="1"/>
</dbReference>
<evidence type="ECO:0000313" key="5">
    <source>
        <dbReference type="EMBL" id="OGJ08765.1"/>
    </source>
</evidence>
<dbReference type="InterPro" id="IPR000086">
    <property type="entry name" value="NUDIX_hydrolase_dom"/>
</dbReference>
<feature type="domain" description="Nudix hydrolase" evidence="4">
    <location>
        <begin position="1"/>
        <end position="131"/>
    </location>
</feature>
<keyword evidence="2 3" id="KW-0378">Hydrolase</keyword>
<sequence>MIHGAGVIVVNKKGEVLMQHRDNKPTIFWPDHWCYPGGSTEANEDFELAARRELEEETGYIADTLYPLIEENYKRTDEEIVRRHIFWTIYDNKQEIKCNEGSEMKFLKLEELEGKKFIPGQKQLCHLAVEQAKAKNLQ</sequence>
<dbReference type="Pfam" id="PF00293">
    <property type="entry name" value="NUDIX"/>
    <property type="match status" value="1"/>
</dbReference>
<dbReference type="GO" id="GO:0016787">
    <property type="term" value="F:hydrolase activity"/>
    <property type="evidence" value="ECO:0007669"/>
    <property type="project" value="UniProtKB-KW"/>
</dbReference>
<dbReference type="AlphaFoldDB" id="A0A1F6YQX1"/>
<dbReference type="InterPro" id="IPR015797">
    <property type="entry name" value="NUDIX_hydrolase-like_dom_sf"/>
</dbReference>
<dbReference type="Proteomes" id="UP000177047">
    <property type="component" value="Unassembled WGS sequence"/>
</dbReference>
<dbReference type="InterPro" id="IPR020084">
    <property type="entry name" value="NUDIX_hydrolase_CS"/>
</dbReference>
<dbReference type="PRINTS" id="PR00502">
    <property type="entry name" value="NUDIXFAMILY"/>
</dbReference>
<evidence type="ECO:0000256" key="3">
    <source>
        <dbReference type="RuleBase" id="RU003476"/>
    </source>
</evidence>
<gene>
    <name evidence="5" type="ORF">A2356_01310</name>
</gene>
<dbReference type="STRING" id="1801803.A2356_01310"/>
<organism evidence="5 6">
    <name type="scientific">Candidatus Nomurabacteria bacterium RIFOXYB1_FULL_39_16</name>
    <dbReference type="NCBI Taxonomy" id="1801803"/>
    <lineage>
        <taxon>Bacteria</taxon>
        <taxon>Candidatus Nomuraibacteriota</taxon>
    </lineage>
</organism>
<protein>
    <recommendedName>
        <fullName evidence="4">Nudix hydrolase domain-containing protein</fullName>
    </recommendedName>
</protein>
<dbReference type="SUPFAM" id="SSF55811">
    <property type="entry name" value="Nudix"/>
    <property type="match status" value="1"/>
</dbReference>
<dbReference type="PROSITE" id="PS00893">
    <property type="entry name" value="NUDIX_BOX"/>
    <property type="match status" value="1"/>
</dbReference>
<comment type="cofactor">
    <cofactor evidence="1">
        <name>Mg(2+)</name>
        <dbReference type="ChEBI" id="CHEBI:18420"/>
    </cofactor>
</comment>
<comment type="caution">
    <text evidence="5">The sequence shown here is derived from an EMBL/GenBank/DDBJ whole genome shotgun (WGS) entry which is preliminary data.</text>
</comment>
<accession>A0A1F6YQX1</accession>
<comment type="similarity">
    <text evidence="3">Belongs to the Nudix hydrolase family.</text>
</comment>
<dbReference type="EMBL" id="MFWB01000018">
    <property type="protein sequence ID" value="OGJ08765.1"/>
    <property type="molecule type" value="Genomic_DNA"/>
</dbReference>
<evidence type="ECO:0000256" key="1">
    <source>
        <dbReference type="ARBA" id="ARBA00001946"/>
    </source>
</evidence>
<dbReference type="PROSITE" id="PS51462">
    <property type="entry name" value="NUDIX"/>
    <property type="match status" value="1"/>
</dbReference>
<reference evidence="5 6" key="1">
    <citation type="journal article" date="2016" name="Nat. Commun.">
        <title>Thousands of microbial genomes shed light on interconnected biogeochemical processes in an aquifer system.</title>
        <authorList>
            <person name="Anantharaman K."/>
            <person name="Brown C.T."/>
            <person name="Hug L.A."/>
            <person name="Sharon I."/>
            <person name="Castelle C.J."/>
            <person name="Probst A.J."/>
            <person name="Thomas B.C."/>
            <person name="Singh A."/>
            <person name="Wilkins M.J."/>
            <person name="Karaoz U."/>
            <person name="Brodie E.L."/>
            <person name="Williams K.H."/>
            <person name="Hubbard S.S."/>
            <person name="Banfield J.F."/>
        </authorList>
    </citation>
    <scope>NUCLEOTIDE SEQUENCE [LARGE SCALE GENOMIC DNA]</scope>
</reference>
<name>A0A1F6YQX1_9BACT</name>
<evidence type="ECO:0000256" key="2">
    <source>
        <dbReference type="ARBA" id="ARBA00022801"/>
    </source>
</evidence>
<proteinExistence type="inferred from homology"/>
<dbReference type="InterPro" id="IPR020476">
    <property type="entry name" value="Nudix_hydrolase"/>
</dbReference>